<gene>
    <name evidence="7" type="ORF">FNJ60_10090</name>
</gene>
<dbReference type="InterPro" id="IPR050833">
    <property type="entry name" value="Poly_Biosynth_Transport"/>
</dbReference>
<reference evidence="7 8" key="1">
    <citation type="submission" date="2019-07" db="EMBL/GenBank/DDBJ databases">
        <title>Draft Genome Sequences of Bacteroides pyogenes Strains Isolated from the Uterus Holstein Dairy Cows with Metritis.</title>
        <authorList>
            <person name="Cunha F."/>
            <person name="Galvao K.N."/>
            <person name="Jeon S.J."/>
            <person name="Jeong K.C."/>
        </authorList>
    </citation>
    <scope>NUCLEOTIDE SEQUENCE [LARGE SCALE GENOMIC DNA]</scope>
    <source>
        <strain evidence="7 8">KG-31</strain>
    </source>
</reference>
<feature type="transmembrane region" description="Helical" evidence="6">
    <location>
        <begin position="430"/>
        <end position="447"/>
    </location>
</feature>
<keyword evidence="8" id="KW-1185">Reference proteome</keyword>
<organism evidence="7 8">
    <name type="scientific">Bacteroides pyogenes</name>
    <dbReference type="NCBI Taxonomy" id="310300"/>
    <lineage>
        <taxon>Bacteria</taxon>
        <taxon>Pseudomonadati</taxon>
        <taxon>Bacteroidota</taxon>
        <taxon>Bacteroidia</taxon>
        <taxon>Bacteroidales</taxon>
        <taxon>Bacteroidaceae</taxon>
        <taxon>Bacteroides</taxon>
    </lineage>
</organism>
<comment type="caution">
    <text evidence="7">The sequence shown here is derived from an EMBL/GenBank/DDBJ whole genome shotgun (WGS) entry which is preliminary data.</text>
</comment>
<feature type="non-terminal residue" evidence="7">
    <location>
        <position position="471"/>
    </location>
</feature>
<feature type="transmembrane region" description="Helical" evidence="6">
    <location>
        <begin position="262"/>
        <end position="285"/>
    </location>
</feature>
<dbReference type="PANTHER" id="PTHR30250">
    <property type="entry name" value="PST FAMILY PREDICTED COLANIC ACID TRANSPORTER"/>
    <property type="match status" value="1"/>
</dbReference>
<dbReference type="RefSeq" id="WP_148730608.1">
    <property type="nucleotide sequence ID" value="NZ_VKLW01000022.1"/>
</dbReference>
<keyword evidence="5 6" id="KW-0472">Membrane</keyword>
<evidence type="ECO:0000313" key="7">
    <source>
        <dbReference type="EMBL" id="TYK32882.1"/>
    </source>
</evidence>
<accession>A0A5D3EA98</accession>
<feature type="transmembrane region" description="Helical" evidence="6">
    <location>
        <begin position="400"/>
        <end position="418"/>
    </location>
</feature>
<sequence length="471" mass="52806">MNKQESYKQIVKNTGLFGGVEILRILLNVLQTKVIALLLGPAGVGIINMFSIVINMFVSGFGFGLNTSAVKEVAQAKASNDEDTIGRTIISLRRIIGFSAIVGAIVMIVFSHTLSVLTFGNSDYSFQFVILSLSVIFNITSNGQYALIKGMRFLKYLAKCSLLGTSVSLLVSIPFYYWLGKNGVVYVIVITSFSVLCFSWFYSRKIEFKHVSISFKESFIVGKDMLKMGFFLMLSTFLAQLTSFVINAYISNEGAIEDVGFYRAGFLVTSHYVGLIFSAMSADFLPRLTAANKDPQQLSTIVHQQTELAVLIIMPLIAFLFPLVRIFINILYSSEFYCIESYIEWAAIGLIARAYVWTLSYVLLANGESKKFFISEVFYNLTYIILCVLGYNFYSISGLGLAFLIHNFMCFLFNFYLVHKYCNFNYNKKLISYIVLTTIISILLFTINHFWAGIGGKIIIVSVALSISCYS</sequence>
<dbReference type="Proteomes" id="UP000324383">
    <property type="component" value="Unassembled WGS sequence"/>
</dbReference>
<feature type="transmembrane region" description="Helical" evidence="6">
    <location>
        <begin position="230"/>
        <end position="250"/>
    </location>
</feature>
<keyword evidence="4 6" id="KW-1133">Transmembrane helix</keyword>
<dbReference type="GO" id="GO:0005886">
    <property type="term" value="C:plasma membrane"/>
    <property type="evidence" value="ECO:0007669"/>
    <property type="project" value="UniProtKB-SubCell"/>
</dbReference>
<evidence type="ECO:0000256" key="5">
    <source>
        <dbReference type="ARBA" id="ARBA00023136"/>
    </source>
</evidence>
<keyword evidence="2" id="KW-1003">Cell membrane</keyword>
<feature type="transmembrane region" description="Helical" evidence="6">
    <location>
        <begin position="160"/>
        <end position="178"/>
    </location>
</feature>
<comment type="subcellular location">
    <subcellularLocation>
        <location evidence="1">Cell membrane</location>
        <topology evidence="1">Multi-pass membrane protein</topology>
    </subcellularLocation>
</comment>
<feature type="transmembrane region" description="Helical" evidence="6">
    <location>
        <begin position="184"/>
        <end position="202"/>
    </location>
</feature>
<dbReference type="EMBL" id="VKLW01000022">
    <property type="protein sequence ID" value="TYK32882.1"/>
    <property type="molecule type" value="Genomic_DNA"/>
</dbReference>
<evidence type="ECO:0000256" key="2">
    <source>
        <dbReference type="ARBA" id="ARBA00022475"/>
    </source>
</evidence>
<evidence type="ECO:0000256" key="1">
    <source>
        <dbReference type="ARBA" id="ARBA00004651"/>
    </source>
</evidence>
<dbReference type="AlphaFoldDB" id="A0A5D3EA98"/>
<evidence type="ECO:0000256" key="3">
    <source>
        <dbReference type="ARBA" id="ARBA00022692"/>
    </source>
</evidence>
<proteinExistence type="predicted"/>
<dbReference type="Pfam" id="PF13440">
    <property type="entry name" value="Polysacc_synt_3"/>
    <property type="match status" value="1"/>
</dbReference>
<evidence type="ECO:0000256" key="4">
    <source>
        <dbReference type="ARBA" id="ARBA00022989"/>
    </source>
</evidence>
<feature type="transmembrane region" description="Helical" evidence="6">
    <location>
        <begin position="95"/>
        <end position="114"/>
    </location>
</feature>
<feature type="transmembrane region" description="Helical" evidence="6">
    <location>
        <begin position="34"/>
        <end position="58"/>
    </location>
</feature>
<name>A0A5D3EA98_9BACE</name>
<evidence type="ECO:0000313" key="8">
    <source>
        <dbReference type="Proteomes" id="UP000324383"/>
    </source>
</evidence>
<evidence type="ECO:0000256" key="6">
    <source>
        <dbReference type="SAM" id="Phobius"/>
    </source>
</evidence>
<feature type="transmembrane region" description="Helical" evidence="6">
    <location>
        <begin position="126"/>
        <end position="148"/>
    </location>
</feature>
<feature type="transmembrane region" description="Helical" evidence="6">
    <location>
        <begin position="306"/>
        <end position="330"/>
    </location>
</feature>
<feature type="transmembrane region" description="Helical" evidence="6">
    <location>
        <begin position="377"/>
        <end position="394"/>
    </location>
</feature>
<protein>
    <submittedName>
        <fullName evidence="7">Oligosaccharide flippase family protein</fullName>
    </submittedName>
</protein>
<keyword evidence="3 6" id="KW-0812">Transmembrane</keyword>
<feature type="transmembrane region" description="Helical" evidence="6">
    <location>
        <begin position="342"/>
        <end position="365"/>
    </location>
</feature>
<dbReference type="PANTHER" id="PTHR30250:SF11">
    <property type="entry name" value="O-ANTIGEN TRANSPORTER-RELATED"/>
    <property type="match status" value="1"/>
</dbReference>